<proteinExistence type="inferred from homology"/>
<evidence type="ECO:0000313" key="19">
    <source>
        <dbReference type="Ensembl" id="ENSNNAP00000013859.1"/>
    </source>
</evidence>
<evidence type="ECO:0000256" key="17">
    <source>
        <dbReference type="ARBA" id="ARBA00070987"/>
    </source>
</evidence>
<gene>
    <name evidence="19" type="primary">TRPM2</name>
</gene>
<evidence type="ECO:0000256" key="9">
    <source>
        <dbReference type="ARBA" id="ARBA00022837"/>
    </source>
</evidence>
<keyword evidence="6" id="KW-0107">Calcium channel</keyword>
<keyword evidence="5" id="KW-0109">Calcium transport</keyword>
<evidence type="ECO:0000256" key="16">
    <source>
        <dbReference type="ARBA" id="ARBA00036634"/>
    </source>
</evidence>
<evidence type="ECO:0000256" key="6">
    <source>
        <dbReference type="ARBA" id="ARBA00022673"/>
    </source>
</evidence>
<protein>
    <recommendedName>
        <fullName evidence="17">Transient receptor potential cation channel subfamily M member 2</fullName>
    </recommendedName>
</protein>
<dbReference type="GO" id="GO:0005886">
    <property type="term" value="C:plasma membrane"/>
    <property type="evidence" value="ECO:0007669"/>
    <property type="project" value="UniProtKB-SubCell"/>
</dbReference>
<evidence type="ECO:0000256" key="14">
    <source>
        <dbReference type="ARBA" id="ARBA00023303"/>
    </source>
</evidence>
<keyword evidence="7" id="KW-0812">Transmembrane</keyword>
<dbReference type="GO" id="GO:0046872">
    <property type="term" value="F:metal ion binding"/>
    <property type="evidence" value="ECO:0007669"/>
    <property type="project" value="UniProtKB-KW"/>
</dbReference>
<dbReference type="AlphaFoldDB" id="A0A8C6XFT2"/>
<comment type="catalytic activity">
    <reaction evidence="16">
        <text>Ca(2+)(in) = Ca(2+)(out)</text>
        <dbReference type="Rhea" id="RHEA:29671"/>
        <dbReference type="ChEBI" id="CHEBI:29108"/>
    </reaction>
</comment>
<keyword evidence="10" id="KW-1133">Transmembrane helix</keyword>
<name>A0A8C6XFT2_NAJNA</name>
<evidence type="ECO:0000256" key="8">
    <source>
        <dbReference type="ARBA" id="ARBA00022723"/>
    </source>
</evidence>
<dbReference type="FunFam" id="3.90.79.10:FF:000047">
    <property type="entry name" value="Transient receptor potential cation channel subfamily M member 2"/>
    <property type="match status" value="1"/>
</dbReference>
<evidence type="ECO:0000313" key="20">
    <source>
        <dbReference type="Proteomes" id="UP000694559"/>
    </source>
</evidence>
<organism evidence="19 20">
    <name type="scientific">Naja naja</name>
    <name type="common">Indian cobra</name>
    <dbReference type="NCBI Taxonomy" id="35670"/>
    <lineage>
        <taxon>Eukaryota</taxon>
        <taxon>Metazoa</taxon>
        <taxon>Chordata</taxon>
        <taxon>Craniata</taxon>
        <taxon>Vertebrata</taxon>
        <taxon>Euteleostomi</taxon>
        <taxon>Lepidosauria</taxon>
        <taxon>Squamata</taxon>
        <taxon>Bifurcata</taxon>
        <taxon>Unidentata</taxon>
        <taxon>Episquamata</taxon>
        <taxon>Toxicofera</taxon>
        <taxon>Serpentes</taxon>
        <taxon>Colubroidea</taxon>
        <taxon>Elapidae</taxon>
        <taxon>Elapinae</taxon>
        <taxon>Naja</taxon>
    </lineage>
</organism>
<keyword evidence="3" id="KW-0813">Transport</keyword>
<dbReference type="InterPro" id="IPR039989">
    <property type="entry name" value="NUDT9"/>
</dbReference>
<evidence type="ECO:0000256" key="3">
    <source>
        <dbReference type="ARBA" id="ARBA00022448"/>
    </source>
</evidence>
<keyword evidence="14" id="KW-0407">Ion channel</keyword>
<evidence type="ECO:0000256" key="13">
    <source>
        <dbReference type="ARBA" id="ARBA00023157"/>
    </source>
</evidence>
<feature type="domain" description="Nudix hydrolase" evidence="18">
    <location>
        <begin position="89"/>
        <end position="233"/>
    </location>
</feature>
<dbReference type="OrthoDB" id="310870at2759"/>
<keyword evidence="13" id="KW-1015">Disulfide bond</keyword>
<dbReference type="Ensembl" id="ENSNNAT00000014515.1">
    <property type="protein sequence ID" value="ENSNNAP00000013859.1"/>
    <property type="gene ID" value="ENSNNAG00000008307.1"/>
</dbReference>
<dbReference type="GeneTree" id="ENSGT00940000156404"/>
<dbReference type="InterPro" id="IPR015797">
    <property type="entry name" value="NUDIX_hydrolase-like_dom_sf"/>
</dbReference>
<evidence type="ECO:0000256" key="15">
    <source>
        <dbReference type="ARBA" id="ARBA00036239"/>
    </source>
</evidence>
<reference evidence="19" key="2">
    <citation type="submission" date="2025-09" db="UniProtKB">
        <authorList>
            <consortium name="Ensembl"/>
        </authorList>
    </citation>
    <scope>IDENTIFICATION</scope>
</reference>
<evidence type="ECO:0000256" key="5">
    <source>
        <dbReference type="ARBA" id="ARBA00022568"/>
    </source>
</evidence>
<evidence type="ECO:0000256" key="10">
    <source>
        <dbReference type="ARBA" id="ARBA00022989"/>
    </source>
</evidence>
<keyword evidence="9" id="KW-0106">Calcium</keyword>
<accession>A0A8C6XFT2</accession>
<comment type="similarity">
    <text evidence="2">Belongs to the transient receptor (TC 1.A.4) family. LTrpC subfamily. TRPM2 sub-subfamily.</text>
</comment>
<evidence type="ECO:0000256" key="2">
    <source>
        <dbReference type="ARBA" id="ARBA00009501"/>
    </source>
</evidence>
<dbReference type="PROSITE" id="PS51462">
    <property type="entry name" value="NUDIX"/>
    <property type="match status" value="1"/>
</dbReference>
<keyword evidence="4" id="KW-1003">Cell membrane</keyword>
<comment type="catalytic activity">
    <reaction evidence="15">
        <text>Na(+)(in) = Na(+)(out)</text>
        <dbReference type="Rhea" id="RHEA:34963"/>
        <dbReference type="ChEBI" id="CHEBI:29101"/>
    </reaction>
</comment>
<evidence type="ECO:0000259" key="18">
    <source>
        <dbReference type="PROSITE" id="PS51462"/>
    </source>
</evidence>
<reference evidence="19" key="1">
    <citation type="submission" date="2025-08" db="UniProtKB">
        <authorList>
            <consortium name="Ensembl"/>
        </authorList>
    </citation>
    <scope>IDENTIFICATION</scope>
</reference>
<keyword evidence="20" id="KW-1185">Reference proteome</keyword>
<keyword evidence="12" id="KW-0472">Membrane</keyword>
<evidence type="ECO:0000256" key="12">
    <source>
        <dbReference type="ARBA" id="ARBA00023136"/>
    </source>
</evidence>
<dbReference type="SUPFAM" id="SSF55811">
    <property type="entry name" value="Nudix"/>
    <property type="match status" value="1"/>
</dbReference>
<dbReference type="InterPro" id="IPR000086">
    <property type="entry name" value="NUDIX_hydrolase_dom"/>
</dbReference>
<dbReference type="Proteomes" id="UP000694559">
    <property type="component" value="Unplaced"/>
</dbReference>
<evidence type="ECO:0000256" key="1">
    <source>
        <dbReference type="ARBA" id="ARBA00004651"/>
    </source>
</evidence>
<evidence type="ECO:0000256" key="7">
    <source>
        <dbReference type="ARBA" id="ARBA00022692"/>
    </source>
</evidence>
<dbReference type="Gene3D" id="3.90.79.10">
    <property type="entry name" value="Nucleoside Triphosphate Pyrophosphohydrolase"/>
    <property type="match status" value="1"/>
</dbReference>
<dbReference type="GO" id="GO:0047631">
    <property type="term" value="F:ADP-ribose diphosphatase activity"/>
    <property type="evidence" value="ECO:0007669"/>
    <property type="project" value="InterPro"/>
</dbReference>
<dbReference type="PANTHER" id="PTHR13030:SF13">
    <property type="entry name" value="NUDIX HYDROLASE DOMAIN-CONTAINING PROTEIN"/>
    <property type="match status" value="1"/>
</dbReference>
<sequence>MAAETKEQQAEEVSKSLFILSHVSSRNLLYPKSTAIRFPVPDEKVPWESFHGTYTVEGGLNPMGRTGLRGQGILRFFGPNHALHPVVTRWRRNVDGSIYRKNLKKMLEVLVVNFPFLDNWALLGGSLEPGEALPQKIKQVLRREFWPQFQKLLNQGTEIYKGYVDDPRNTDNAWIETVAISVHFEDQNDVEMKRLNSFLQGCDFEVMVRWQVVDKKIPLYVNHKELLRKATVLLGAYF</sequence>
<evidence type="ECO:0000256" key="11">
    <source>
        <dbReference type="ARBA" id="ARBA00023065"/>
    </source>
</evidence>
<keyword evidence="11" id="KW-0406">Ion transport</keyword>
<comment type="subcellular location">
    <subcellularLocation>
        <location evidence="1">Cell membrane</location>
        <topology evidence="1">Multi-pass membrane protein</topology>
    </subcellularLocation>
</comment>
<keyword evidence="8" id="KW-0479">Metal-binding</keyword>
<dbReference type="PANTHER" id="PTHR13030">
    <property type="entry name" value="NUDIX HYDROLASE"/>
    <property type="match status" value="1"/>
</dbReference>
<dbReference type="GO" id="GO:0005262">
    <property type="term" value="F:calcium channel activity"/>
    <property type="evidence" value="ECO:0007669"/>
    <property type="project" value="UniProtKB-KW"/>
</dbReference>
<dbReference type="CDD" id="cd03670">
    <property type="entry name" value="NUDIX_ADPRase_Nudt9"/>
    <property type="match status" value="1"/>
</dbReference>
<evidence type="ECO:0000256" key="4">
    <source>
        <dbReference type="ARBA" id="ARBA00022475"/>
    </source>
</evidence>